<keyword evidence="4" id="KW-0843">Virulence</keyword>
<keyword evidence="6" id="KW-0325">Glycoprotein</keyword>
<evidence type="ECO:0000313" key="10">
    <source>
        <dbReference type="Proteomes" id="UP001174934"/>
    </source>
</evidence>
<dbReference type="EMBL" id="JAULSR010000013">
    <property type="protein sequence ID" value="KAK0609538.1"/>
    <property type="molecule type" value="Genomic_DNA"/>
</dbReference>
<comment type="subcellular location">
    <subcellularLocation>
        <location evidence="1">Membrane</location>
        <topology evidence="1">Single-pass membrane protein</topology>
    </subcellularLocation>
</comment>
<keyword evidence="5 8" id="KW-0472">Membrane</keyword>
<accession>A0AA39WA58</accession>
<proteinExistence type="inferred from homology"/>
<evidence type="ECO:0000256" key="6">
    <source>
        <dbReference type="ARBA" id="ARBA00023180"/>
    </source>
</evidence>
<dbReference type="InterPro" id="IPR021765">
    <property type="entry name" value="UstYa-like"/>
</dbReference>
<evidence type="ECO:0000256" key="7">
    <source>
        <dbReference type="ARBA" id="ARBA00035112"/>
    </source>
</evidence>
<name>A0AA39WA58_9PEZI</name>
<organism evidence="9 10">
    <name type="scientific">Bombardia bombarda</name>
    <dbReference type="NCBI Taxonomy" id="252184"/>
    <lineage>
        <taxon>Eukaryota</taxon>
        <taxon>Fungi</taxon>
        <taxon>Dikarya</taxon>
        <taxon>Ascomycota</taxon>
        <taxon>Pezizomycotina</taxon>
        <taxon>Sordariomycetes</taxon>
        <taxon>Sordariomycetidae</taxon>
        <taxon>Sordariales</taxon>
        <taxon>Lasiosphaeriaceae</taxon>
        <taxon>Bombardia</taxon>
    </lineage>
</organism>
<dbReference type="GO" id="GO:0016020">
    <property type="term" value="C:membrane"/>
    <property type="evidence" value="ECO:0007669"/>
    <property type="project" value="UniProtKB-SubCell"/>
</dbReference>
<evidence type="ECO:0000256" key="3">
    <source>
        <dbReference type="ARBA" id="ARBA00022989"/>
    </source>
</evidence>
<protein>
    <submittedName>
        <fullName evidence="9">Uncharacterized protein</fullName>
    </submittedName>
</protein>
<keyword evidence="2 8" id="KW-0812">Transmembrane</keyword>
<keyword evidence="3 8" id="KW-1133">Transmembrane helix</keyword>
<keyword evidence="10" id="KW-1185">Reference proteome</keyword>
<dbReference type="Pfam" id="PF11807">
    <property type="entry name" value="UstYa"/>
    <property type="match status" value="1"/>
</dbReference>
<dbReference type="PANTHER" id="PTHR33365:SF7">
    <property type="entry name" value="TAT PATHWAY SIGNAL SEQUENCE"/>
    <property type="match status" value="1"/>
</dbReference>
<dbReference type="PANTHER" id="PTHR33365">
    <property type="entry name" value="YALI0B05434P"/>
    <property type="match status" value="1"/>
</dbReference>
<evidence type="ECO:0000313" key="9">
    <source>
        <dbReference type="EMBL" id="KAK0609538.1"/>
    </source>
</evidence>
<evidence type="ECO:0000256" key="4">
    <source>
        <dbReference type="ARBA" id="ARBA00023026"/>
    </source>
</evidence>
<feature type="transmembrane region" description="Helical" evidence="8">
    <location>
        <begin position="59"/>
        <end position="78"/>
    </location>
</feature>
<gene>
    <name evidence="9" type="ORF">B0T17DRAFT_133272</name>
</gene>
<comment type="caution">
    <text evidence="9">The sequence shown here is derived from an EMBL/GenBank/DDBJ whole genome shotgun (WGS) entry which is preliminary data.</text>
</comment>
<comment type="similarity">
    <text evidence="7">Belongs to the ustYa family.</text>
</comment>
<dbReference type="GO" id="GO:0043386">
    <property type="term" value="P:mycotoxin biosynthetic process"/>
    <property type="evidence" value="ECO:0007669"/>
    <property type="project" value="InterPro"/>
</dbReference>
<dbReference type="Proteomes" id="UP001174934">
    <property type="component" value="Unassembled WGS sequence"/>
</dbReference>
<sequence length="282" mass="32674">MESSHLSYNRMSKEFGSESLPFLNGEKDSNSALPSRHHDQSESSKAVFQRLRGVFSSKWFLVHGIFILLYTASFVILIRRELRVWPFQDSRLSLYSPAADAIEYEARPVDGLAEGSVYAGYPRPESEAAWRTLMQGSNVKIYPEEMAKLKETSLEMRDGSGSLAVLGAYHELHCVKRLRKWFYKEYYYPNQTDLEFNERMTHAEHCMEFLRQSAMCHGDITVTSFKWLHDRQGHVIEPTTKEGALHRCVKWDRISAWTQKRRVNLFDPILLVPEGGHAQKHD</sequence>
<reference evidence="9" key="1">
    <citation type="submission" date="2023-06" db="EMBL/GenBank/DDBJ databases">
        <title>Genome-scale phylogeny and comparative genomics of the fungal order Sordariales.</title>
        <authorList>
            <consortium name="Lawrence Berkeley National Laboratory"/>
            <person name="Hensen N."/>
            <person name="Bonometti L."/>
            <person name="Westerberg I."/>
            <person name="Brannstrom I.O."/>
            <person name="Guillou S."/>
            <person name="Cros-Aarteil S."/>
            <person name="Calhoun S."/>
            <person name="Haridas S."/>
            <person name="Kuo A."/>
            <person name="Mondo S."/>
            <person name="Pangilinan J."/>
            <person name="Riley R."/>
            <person name="LaButti K."/>
            <person name="Andreopoulos B."/>
            <person name="Lipzen A."/>
            <person name="Chen C."/>
            <person name="Yanf M."/>
            <person name="Daum C."/>
            <person name="Ng V."/>
            <person name="Clum A."/>
            <person name="Steindorff A."/>
            <person name="Ohm R."/>
            <person name="Martin F."/>
            <person name="Silar P."/>
            <person name="Natvig D."/>
            <person name="Lalanne C."/>
            <person name="Gautier V."/>
            <person name="Ament-velasquez S.L."/>
            <person name="Kruys A."/>
            <person name="Hutchinson M.I."/>
            <person name="Powell A.J."/>
            <person name="Barry K."/>
            <person name="Miller A.N."/>
            <person name="Grigoriev I.V."/>
            <person name="Debuchy R."/>
            <person name="Gladieux P."/>
            <person name="Thoren M.H."/>
            <person name="Johannesson H."/>
        </authorList>
    </citation>
    <scope>NUCLEOTIDE SEQUENCE</scope>
    <source>
        <strain evidence="9">SMH3391-2</strain>
    </source>
</reference>
<dbReference type="AlphaFoldDB" id="A0AA39WA58"/>
<evidence type="ECO:0000256" key="5">
    <source>
        <dbReference type="ARBA" id="ARBA00023136"/>
    </source>
</evidence>
<evidence type="ECO:0000256" key="2">
    <source>
        <dbReference type="ARBA" id="ARBA00022692"/>
    </source>
</evidence>
<evidence type="ECO:0000256" key="8">
    <source>
        <dbReference type="SAM" id="Phobius"/>
    </source>
</evidence>
<evidence type="ECO:0000256" key="1">
    <source>
        <dbReference type="ARBA" id="ARBA00004167"/>
    </source>
</evidence>